<sequence>MDNESKCANLSPGREKNSKNKFKSRGAKRKRINSSSSTDGDDILPENTFDVEKNLCASAIKNNLDDVSVKKILKKVVTNDHVLALVKMREEEENSWTENNLRPKITRAKAKELMKVSPKCAPWNLDLTPIKHIPVKTRPEVKALIAQELPEDEDDDEYEPTHDDVPSDDDHVLESCSDLDSQPRTPATPKSQKKASPKIVQDGPFKVPQGLATPVCRKLNLDEEEATIALRTRSKVSLTETSIEHLESSFVPPDDLPVTDVDDLWNEFLNECLNPAPVVRNEEDDETDPEYNVAADPDANEEDEETLENSIIKISRKELNDLVTELFHVMPEVSDEQLQEVQSVLDQEKTFEVNLTPWEVKQESISDEEKSHLNMAGKIKYEKRFSVGKTEVDDNHEVLENVANNNHTAELTVSVNESVPDAIIEQQQQAPTKVTISIEESEGTVRPPPQPPQSPPAPLKGLLAPETQVIEIQLDESVKLYPEQVQVLQQQLRQHVQLAAGNFLQLYVHPTLWQYAPQYKEYLQSLNNMTVTNPKSVVNVCNLKPALDLIGSWEKTLSENPQDAELLVAFLTKEVEKYRRRTAQNSMYMGDFHEMFKKVVANSPVFLYPYLLPPMPYRADFAHKRSSYLNSEDQLIVLGLDQFWQYIKENPGTYRLPRHARRRAGLTAAARLACRYSLPGVSLRALLSHVQAARHQDADGPIARYFKKNEIDPVKHKLLPFNPKLTLYEQPESEMPHLWIKYLAKSSKRFRNHLYRRPKATAAPAGIDVEIGKHICNKEKSPLPIDFTKEITCNRSNILPKIQKPNLVDRVDVQIQATTRDNMIVASNIYRLVNTSSGTHLIPLLVINTNTVNSTTTPICTPAPVNTNIDNGNIDSNNCIESNTNLWKIDSVHCKCCRLLRKFVKRPTLITDYFGVKKRDVTCDCINRQYPNISNKLKILINNFKKHYNVVNDGLSHKIEEYMVYTKRVNGNEEAGCSSKDIETAMKFQIKLIERCNIARNNQIKRSLHTTFMKFDIYNDEVLELYKKMSKIFDVELVDIYKEFLGFLTAEQADKMDVFKDYFIWNCVEDLIEKIEEKVPDNRKKYRILEKIKEVILDNSLKPCDICYKLLECTQEFPELMKYIFSLFPHRRRQFTRVPDKSFKEKIEDQDDTMRTCDDTNATINYEADNSSSDDEEQKNNEGEKEEEEEEEEDEEEEEEDEGKKEEEEGEESGTPPSPASSPARQVFMIKDEQGDESEITITETKVQGQDDSDMSALIMSEDECIKEESPEWHRDEDKLILEVLKHYLTSAKIKDKTLLEIIEEKNIISMIADSLHKSMQDVKGRILYLLQILIENEINK</sequence>
<keyword evidence="2" id="KW-0804">Transcription</keyword>
<evidence type="ECO:0000256" key="1">
    <source>
        <dbReference type="ARBA" id="ARBA00023015"/>
    </source>
</evidence>
<dbReference type="EMBL" id="OV170221">
    <property type="protein sequence ID" value="CAH0713140.1"/>
    <property type="molecule type" value="Genomic_DNA"/>
</dbReference>
<feature type="non-terminal residue" evidence="5">
    <location>
        <position position="1341"/>
    </location>
</feature>
<evidence type="ECO:0000313" key="5">
    <source>
        <dbReference type="EMBL" id="CAH0713140.1"/>
    </source>
</evidence>
<dbReference type="OrthoDB" id="6257037at2759"/>
<dbReference type="GO" id="GO:0003712">
    <property type="term" value="F:transcription coregulator activity"/>
    <property type="evidence" value="ECO:0007669"/>
    <property type="project" value="TreeGrafter"/>
</dbReference>
<reference evidence="5" key="1">
    <citation type="submission" date="2021-12" db="EMBL/GenBank/DDBJ databases">
        <authorList>
            <person name="Martin H S."/>
        </authorList>
    </citation>
    <scope>NUCLEOTIDE SEQUENCE</scope>
</reference>
<name>A0A8J9V5M6_9NEOP</name>
<feature type="compositionally biased region" description="Polar residues" evidence="4">
    <location>
        <begin position="178"/>
        <end position="190"/>
    </location>
</feature>
<evidence type="ECO:0000256" key="2">
    <source>
        <dbReference type="ARBA" id="ARBA00023163"/>
    </source>
</evidence>
<keyword evidence="6" id="KW-1185">Reference proteome</keyword>
<dbReference type="PANTHER" id="PTHR16088:SF3">
    <property type="entry name" value="GON-4-LIKE PROTEIN"/>
    <property type="match status" value="1"/>
</dbReference>
<evidence type="ECO:0008006" key="7">
    <source>
        <dbReference type="Google" id="ProtNLM"/>
    </source>
</evidence>
<proteinExistence type="predicted"/>
<feature type="compositionally biased region" description="Polar residues" evidence="4">
    <location>
        <begin position="1159"/>
        <end position="1171"/>
    </location>
</feature>
<dbReference type="InterPro" id="IPR052435">
    <property type="entry name" value="YY1-Transcr_Regul"/>
</dbReference>
<accession>A0A8J9V5M6</accession>
<dbReference type="GO" id="GO:0006355">
    <property type="term" value="P:regulation of DNA-templated transcription"/>
    <property type="evidence" value="ECO:0007669"/>
    <property type="project" value="TreeGrafter"/>
</dbReference>
<feature type="region of interest" description="Disordered" evidence="4">
    <location>
        <begin position="279"/>
        <end position="304"/>
    </location>
</feature>
<dbReference type="GO" id="GO:0005634">
    <property type="term" value="C:nucleus"/>
    <property type="evidence" value="ECO:0007669"/>
    <property type="project" value="TreeGrafter"/>
</dbReference>
<dbReference type="PANTHER" id="PTHR16088">
    <property type="entry name" value="YY1 ASSOCIATED PROTEIN-RELATED"/>
    <property type="match status" value="1"/>
</dbReference>
<dbReference type="Proteomes" id="UP000838878">
    <property type="component" value="Chromosome 1"/>
</dbReference>
<protein>
    <recommendedName>
        <fullName evidence="7">GON-4-like protein</fullName>
    </recommendedName>
</protein>
<feature type="region of interest" description="Disordered" evidence="4">
    <location>
        <begin position="1"/>
        <end position="44"/>
    </location>
</feature>
<feature type="compositionally biased region" description="Basic and acidic residues" evidence="4">
    <location>
        <begin position="159"/>
        <end position="173"/>
    </location>
</feature>
<feature type="region of interest" description="Disordered" evidence="4">
    <location>
        <begin position="150"/>
        <end position="206"/>
    </location>
</feature>
<feature type="compositionally biased region" description="Basic and acidic residues" evidence="4">
    <location>
        <begin position="1146"/>
        <end position="1158"/>
    </location>
</feature>
<evidence type="ECO:0000256" key="3">
    <source>
        <dbReference type="ARBA" id="ARBA00023242"/>
    </source>
</evidence>
<keyword evidence="1" id="KW-0805">Transcription regulation</keyword>
<evidence type="ECO:0000313" key="6">
    <source>
        <dbReference type="Proteomes" id="UP000838878"/>
    </source>
</evidence>
<organism evidence="5 6">
    <name type="scientific">Brenthis ino</name>
    <name type="common">lesser marbled fritillary</name>
    <dbReference type="NCBI Taxonomy" id="405034"/>
    <lineage>
        <taxon>Eukaryota</taxon>
        <taxon>Metazoa</taxon>
        <taxon>Ecdysozoa</taxon>
        <taxon>Arthropoda</taxon>
        <taxon>Hexapoda</taxon>
        <taxon>Insecta</taxon>
        <taxon>Pterygota</taxon>
        <taxon>Neoptera</taxon>
        <taxon>Endopterygota</taxon>
        <taxon>Lepidoptera</taxon>
        <taxon>Glossata</taxon>
        <taxon>Ditrysia</taxon>
        <taxon>Papilionoidea</taxon>
        <taxon>Nymphalidae</taxon>
        <taxon>Heliconiinae</taxon>
        <taxon>Argynnini</taxon>
        <taxon>Brenthis</taxon>
    </lineage>
</organism>
<feature type="compositionally biased region" description="Basic residues" evidence="4">
    <location>
        <begin position="19"/>
        <end position="32"/>
    </location>
</feature>
<feature type="region of interest" description="Disordered" evidence="4">
    <location>
        <begin position="1146"/>
        <end position="1224"/>
    </location>
</feature>
<keyword evidence="3" id="KW-0539">Nucleus</keyword>
<feature type="compositionally biased region" description="Acidic residues" evidence="4">
    <location>
        <begin position="1184"/>
        <end position="1201"/>
    </location>
</feature>
<gene>
    <name evidence="5" type="ORF">BINO364_LOCUS332</name>
</gene>
<evidence type="ECO:0000256" key="4">
    <source>
        <dbReference type="SAM" id="MobiDB-lite"/>
    </source>
</evidence>